<evidence type="ECO:0000313" key="2">
    <source>
        <dbReference type="EMBL" id="SKB33028.1"/>
    </source>
</evidence>
<dbReference type="RefSeq" id="WP_139376556.1">
    <property type="nucleotide sequence ID" value="NZ_FUYQ01000003.1"/>
</dbReference>
<dbReference type="PROSITE" id="PS51257">
    <property type="entry name" value="PROKAR_LIPOPROTEIN"/>
    <property type="match status" value="1"/>
</dbReference>
<protein>
    <recommendedName>
        <fullName evidence="4">Cellulase (Glycosyl hydrolase family 5)</fullName>
    </recommendedName>
</protein>
<reference evidence="3" key="1">
    <citation type="submission" date="2017-02" db="EMBL/GenBank/DDBJ databases">
        <authorList>
            <person name="Varghese N."/>
            <person name="Submissions S."/>
        </authorList>
    </citation>
    <scope>NUCLEOTIDE SEQUENCE [LARGE SCALE GENOMIC DNA]</scope>
    <source>
        <strain evidence="3">DSM 24967</strain>
    </source>
</reference>
<feature type="signal peptide" evidence="1">
    <location>
        <begin position="1"/>
        <end position="21"/>
    </location>
</feature>
<keyword evidence="1" id="KW-0732">Signal</keyword>
<dbReference type="EMBL" id="FUYQ01000003">
    <property type="protein sequence ID" value="SKB33028.1"/>
    <property type="molecule type" value="Genomic_DNA"/>
</dbReference>
<dbReference type="SUPFAM" id="SSF51445">
    <property type="entry name" value="(Trans)glycosidases"/>
    <property type="match status" value="1"/>
</dbReference>
<evidence type="ECO:0008006" key="4">
    <source>
        <dbReference type="Google" id="ProtNLM"/>
    </source>
</evidence>
<name>A0A1T5ADI1_9BACT</name>
<dbReference type="AlphaFoldDB" id="A0A1T5ADI1"/>
<evidence type="ECO:0000256" key="1">
    <source>
        <dbReference type="SAM" id="SignalP"/>
    </source>
</evidence>
<dbReference type="Proteomes" id="UP000190852">
    <property type="component" value="Unassembled WGS sequence"/>
</dbReference>
<gene>
    <name evidence="2" type="ORF">SAMN05660349_00618</name>
</gene>
<keyword evidence="3" id="KW-1185">Reference proteome</keyword>
<organism evidence="2 3">
    <name type="scientific">Parabacteroides chartae</name>
    <dbReference type="NCBI Taxonomy" id="1037355"/>
    <lineage>
        <taxon>Bacteria</taxon>
        <taxon>Pseudomonadati</taxon>
        <taxon>Bacteroidota</taxon>
        <taxon>Bacteroidia</taxon>
        <taxon>Bacteroidales</taxon>
        <taxon>Tannerellaceae</taxon>
        <taxon>Parabacteroides</taxon>
    </lineage>
</organism>
<dbReference type="InterPro" id="IPR013780">
    <property type="entry name" value="Glyco_hydro_b"/>
</dbReference>
<dbReference type="Gene3D" id="2.60.40.1180">
    <property type="entry name" value="Golgi alpha-mannosidase II"/>
    <property type="match status" value="1"/>
</dbReference>
<dbReference type="InterPro" id="IPR017853">
    <property type="entry name" value="GH"/>
</dbReference>
<dbReference type="Gene3D" id="3.20.20.80">
    <property type="entry name" value="Glycosidases"/>
    <property type="match status" value="2"/>
</dbReference>
<sequence>MMRITTLTLIASAFLMLVACKQEDEVQITIYPEVINAGYIGNGAEWDPYDEAESWGATVSEEDWQTLFKRLDYMKMGYVRCMINSPYRYYDAAAGTYDKNRNIESISKLLKYCTERNINVIFGEYNPPSWDMKQDQKWVDMSVDYLNYLVNDLGFNCIKYFVIFNEPDGDWASTNGDYLLWKEMLTRFDKKMKEYPGLSDKVKLAGPDIVADYANPNSEYDSEKWISQSVMDVDSLIGIYDIHAYPGQNQVRQGEYPSILNKYKKHIPEGKKIILGEAGYKYWREPDSLLMAEYNRRLIGHPYTKGSDCNMLCYDYFYGLDMPLLCMEVMNAGYSGMAAWMLDDAMHSNGDSGKPEDIKIWGMWNILGKEVFNKPEEEQIRPWFYTWSLMCRYFQPGSDILKSKVDTADKDIYTVAARHNDKHVVALVNVGDKDKVVTISLPFEMKQADLYLYQENNMQKDSDGFPVPAISDLKIDHSYKTTLKARSFVLITDMNHQ</sequence>
<proteinExistence type="predicted"/>
<feature type="chain" id="PRO_5012933665" description="Cellulase (Glycosyl hydrolase family 5)" evidence="1">
    <location>
        <begin position="22"/>
        <end position="497"/>
    </location>
</feature>
<evidence type="ECO:0000313" key="3">
    <source>
        <dbReference type="Proteomes" id="UP000190852"/>
    </source>
</evidence>
<accession>A0A1T5ADI1</accession>